<evidence type="ECO:0000256" key="9">
    <source>
        <dbReference type="PROSITE-ProRule" id="PRU01373"/>
    </source>
</evidence>
<organism evidence="12 13">
    <name type="scientific">Parageobacillus caldoxylosilyticus NBRC 107762</name>
    <dbReference type="NCBI Taxonomy" id="1220594"/>
    <lineage>
        <taxon>Bacteria</taxon>
        <taxon>Bacillati</taxon>
        <taxon>Bacillota</taxon>
        <taxon>Bacilli</taxon>
        <taxon>Bacillales</taxon>
        <taxon>Anoxybacillaceae</taxon>
        <taxon>Saccharococcus</taxon>
    </lineage>
</organism>
<dbReference type="UniPathway" id="UPA00219"/>
<evidence type="ECO:0000256" key="5">
    <source>
        <dbReference type="ARBA" id="ARBA00022801"/>
    </source>
</evidence>
<dbReference type="GO" id="GO:0005576">
    <property type="term" value="C:extracellular region"/>
    <property type="evidence" value="ECO:0007669"/>
    <property type="project" value="TreeGrafter"/>
</dbReference>
<comment type="pathway">
    <text evidence="1 9">Cell wall biogenesis; peptidoglycan biosynthesis.</text>
</comment>
<dbReference type="OrthoDB" id="9787225at2"/>
<proteinExistence type="inferred from homology"/>
<dbReference type="PROSITE" id="PS52029">
    <property type="entry name" value="LD_TPASE"/>
    <property type="match status" value="1"/>
</dbReference>
<keyword evidence="6 9" id="KW-0133">Cell shape</keyword>
<dbReference type="SUPFAM" id="SSF141523">
    <property type="entry name" value="L,D-transpeptidase catalytic domain-like"/>
    <property type="match status" value="1"/>
</dbReference>
<dbReference type="CDD" id="cd00118">
    <property type="entry name" value="LysM"/>
    <property type="match status" value="1"/>
</dbReference>
<dbReference type="RefSeq" id="WP_042412148.1">
    <property type="nucleotide sequence ID" value="NZ_BAWO01000089.1"/>
</dbReference>
<evidence type="ECO:0000259" key="10">
    <source>
        <dbReference type="PROSITE" id="PS51782"/>
    </source>
</evidence>
<evidence type="ECO:0000256" key="8">
    <source>
        <dbReference type="ARBA" id="ARBA00023316"/>
    </source>
</evidence>
<dbReference type="InterPro" id="IPR050979">
    <property type="entry name" value="LD-transpeptidase"/>
</dbReference>
<dbReference type="PROSITE" id="PS51782">
    <property type="entry name" value="LYSM"/>
    <property type="match status" value="1"/>
</dbReference>
<evidence type="ECO:0000256" key="7">
    <source>
        <dbReference type="ARBA" id="ARBA00022984"/>
    </source>
</evidence>
<evidence type="ECO:0000256" key="1">
    <source>
        <dbReference type="ARBA" id="ARBA00004752"/>
    </source>
</evidence>
<dbReference type="GO" id="GO:0016757">
    <property type="term" value="F:glycosyltransferase activity"/>
    <property type="evidence" value="ECO:0007669"/>
    <property type="project" value="UniProtKB-KW"/>
</dbReference>
<gene>
    <name evidence="12" type="ORF">GCA01S_089_00060</name>
</gene>
<dbReference type="Pfam" id="PF01476">
    <property type="entry name" value="LysM"/>
    <property type="match status" value="1"/>
</dbReference>
<evidence type="ECO:0000256" key="4">
    <source>
        <dbReference type="ARBA" id="ARBA00022679"/>
    </source>
</evidence>
<protein>
    <submittedName>
        <fullName evidence="12">Uncharacterized protein</fullName>
    </submittedName>
</protein>
<dbReference type="Gene3D" id="3.10.350.10">
    <property type="entry name" value="LysM domain"/>
    <property type="match status" value="1"/>
</dbReference>
<evidence type="ECO:0000313" key="13">
    <source>
        <dbReference type="Proteomes" id="UP000023561"/>
    </source>
</evidence>
<evidence type="ECO:0000313" key="12">
    <source>
        <dbReference type="EMBL" id="GAJ41704.1"/>
    </source>
</evidence>
<evidence type="ECO:0000259" key="11">
    <source>
        <dbReference type="PROSITE" id="PS52029"/>
    </source>
</evidence>
<dbReference type="GO" id="GO:0071555">
    <property type="term" value="P:cell wall organization"/>
    <property type="evidence" value="ECO:0007669"/>
    <property type="project" value="UniProtKB-UniRule"/>
</dbReference>
<dbReference type="Proteomes" id="UP000023561">
    <property type="component" value="Unassembled WGS sequence"/>
</dbReference>
<dbReference type="PANTHER" id="PTHR30582">
    <property type="entry name" value="L,D-TRANSPEPTIDASE"/>
    <property type="match status" value="1"/>
</dbReference>
<evidence type="ECO:0000256" key="2">
    <source>
        <dbReference type="ARBA" id="ARBA00005992"/>
    </source>
</evidence>
<dbReference type="InterPro" id="IPR038063">
    <property type="entry name" value="Transpep_catalytic_dom"/>
</dbReference>
<keyword evidence="13" id="KW-1185">Reference proteome</keyword>
<dbReference type="SMART" id="SM00257">
    <property type="entry name" value="LysM"/>
    <property type="match status" value="1"/>
</dbReference>
<feature type="domain" description="L,D-TPase catalytic" evidence="11">
    <location>
        <begin position="57"/>
        <end position="164"/>
    </location>
</feature>
<dbReference type="Gene3D" id="2.40.440.10">
    <property type="entry name" value="L,D-transpeptidase catalytic domain-like"/>
    <property type="match status" value="1"/>
</dbReference>
<dbReference type="SUPFAM" id="SSF54106">
    <property type="entry name" value="LysM domain"/>
    <property type="match status" value="1"/>
</dbReference>
<comment type="caution">
    <text evidence="12">The sequence shown here is derived from an EMBL/GenBank/DDBJ whole genome shotgun (WGS) entry which is preliminary data.</text>
</comment>
<dbReference type="CDD" id="cd16913">
    <property type="entry name" value="YkuD_like"/>
    <property type="match status" value="1"/>
</dbReference>
<name>A0A023DKA4_9BACL</name>
<keyword evidence="5" id="KW-0378">Hydrolase</keyword>
<feature type="active site" description="Nucleophile" evidence="9">
    <location>
        <position position="140"/>
    </location>
</feature>
<reference evidence="12 13" key="1">
    <citation type="submission" date="2014-04" db="EMBL/GenBank/DDBJ databases">
        <title>Whole genome shotgun sequence of Geobacillus caldoxylosilyticus NBRC 107762.</title>
        <authorList>
            <person name="Hosoyama A."/>
            <person name="Hosoyama Y."/>
            <person name="Katano-Makiyama Y."/>
            <person name="Tsuchikane K."/>
            <person name="Ohji S."/>
            <person name="Ichikawa N."/>
            <person name="Yamazoe A."/>
            <person name="Fujita N."/>
        </authorList>
    </citation>
    <scope>NUCLEOTIDE SEQUENCE [LARGE SCALE GENOMIC DNA]</scope>
    <source>
        <strain evidence="12 13">NBRC 107762</strain>
    </source>
</reference>
<dbReference type="InterPro" id="IPR036779">
    <property type="entry name" value="LysM_dom_sf"/>
</dbReference>
<dbReference type="Pfam" id="PF03734">
    <property type="entry name" value="YkuD"/>
    <property type="match status" value="1"/>
</dbReference>
<dbReference type="EMBL" id="BAWO01000089">
    <property type="protein sequence ID" value="GAJ41704.1"/>
    <property type="molecule type" value="Genomic_DNA"/>
</dbReference>
<keyword evidence="3" id="KW-0328">Glycosyltransferase</keyword>
<comment type="similarity">
    <text evidence="2">Belongs to the YkuD family.</text>
</comment>
<keyword evidence="7 9" id="KW-0573">Peptidoglycan synthesis</keyword>
<dbReference type="InterPro" id="IPR005490">
    <property type="entry name" value="LD_TPept_cat_dom"/>
</dbReference>
<sequence>MYKHIVKQGETIFSIAMDYRTPVQALLNANHLSIFSRLVPGQAIIIPHLPAKGSIPYTIHISVSRRQLTLKKKGNIVHTYPIGVGKIVTATPVGDFIIVNRQPNPGGPFGAMWLSLSKIHYGIHGTNNPSSIGKYVSKGCIRMYNKDVLELASMVPNGTEVFIRP</sequence>
<keyword evidence="4" id="KW-0808">Transferase</keyword>
<dbReference type="GO" id="GO:0018104">
    <property type="term" value="P:peptidoglycan-protein cross-linking"/>
    <property type="evidence" value="ECO:0007669"/>
    <property type="project" value="TreeGrafter"/>
</dbReference>
<feature type="active site" description="Proton donor/acceptor" evidence="9">
    <location>
        <position position="124"/>
    </location>
</feature>
<dbReference type="PANTHER" id="PTHR30582:SF24">
    <property type="entry name" value="L,D-TRANSPEPTIDASE ERFK_SRFK-RELATED"/>
    <property type="match status" value="1"/>
</dbReference>
<feature type="domain" description="LysM" evidence="10">
    <location>
        <begin position="2"/>
        <end position="46"/>
    </location>
</feature>
<dbReference type="AlphaFoldDB" id="A0A023DKA4"/>
<dbReference type="GO" id="GO:0008360">
    <property type="term" value="P:regulation of cell shape"/>
    <property type="evidence" value="ECO:0007669"/>
    <property type="project" value="UniProtKB-UniRule"/>
</dbReference>
<evidence type="ECO:0000256" key="6">
    <source>
        <dbReference type="ARBA" id="ARBA00022960"/>
    </source>
</evidence>
<evidence type="ECO:0000256" key="3">
    <source>
        <dbReference type="ARBA" id="ARBA00022676"/>
    </source>
</evidence>
<dbReference type="InterPro" id="IPR018392">
    <property type="entry name" value="LysM"/>
</dbReference>
<accession>A0A023DKA4</accession>
<keyword evidence="8 9" id="KW-0961">Cell wall biogenesis/degradation</keyword>
<dbReference type="GO" id="GO:0071972">
    <property type="term" value="F:peptidoglycan L,D-transpeptidase activity"/>
    <property type="evidence" value="ECO:0007669"/>
    <property type="project" value="TreeGrafter"/>
</dbReference>